<name>U9UPE3_RHIID</name>
<dbReference type="EMBL" id="KI276312">
    <property type="protein sequence ID" value="ESA21552.1"/>
    <property type="molecule type" value="Genomic_DNA"/>
</dbReference>
<proteinExistence type="predicted"/>
<protein>
    <submittedName>
        <fullName evidence="1">Uncharacterized protein</fullName>
    </submittedName>
</protein>
<sequence>MHYQNTYVDAIEILQNKITCLQKKLSQNLFYFSRSNFVYHNKKMMNGENIAVVSFVLQW</sequence>
<dbReference type="AlphaFoldDB" id="U9UPE3"/>
<evidence type="ECO:0000313" key="1">
    <source>
        <dbReference type="EMBL" id="ESA21552.1"/>
    </source>
</evidence>
<dbReference type="HOGENOM" id="CLU_2961941_0_0_1"/>
<gene>
    <name evidence="1" type="ORF">GLOINDRAFT_17328</name>
</gene>
<organism evidence="1">
    <name type="scientific">Rhizophagus irregularis (strain DAOM 181602 / DAOM 197198 / MUCL 43194)</name>
    <name type="common">Arbuscular mycorrhizal fungus</name>
    <name type="synonym">Glomus intraradices</name>
    <dbReference type="NCBI Taxonomy" id="747089"/>
    <lineage>
        <taxon>Eukaryota</taxon>
        <taxon>Fungi</taxon>
        <taxon>Fungi incertae sedis</taxon>
        <taxon>Mucoromycota</taxon>
        <taxon>Glomeromycotina</taxon>
        <taxon>Glomeromycetes</taxon>
        <taxon>Glomerales</taxon>
        <taxon>Glomeraceae</taxon>
        <taxon>Rhizophagus</taxon>
    </lineage>
</organism>
<reference evidence="1" key="1">
    <citation type="submission" date="2013-07" db="EMBL/GenBank/DDBJ databases">
        <title>The genome of an arbuscular mycorrhizal fungus provides insights into the evolution of the oldest plant symbiosis.</title>
        <authorList>
            <consortium name="DOE Joint Genome Institute"/>
            <person name="Tisserant E."/>
            <person name="Malbreil M."/>
            <person name="Kuo A."/>
            <person name="Kohler A."/>
            <person name="Symeonidi A."/>
            <person name="Balestrini R."/>
            <person name="Charron P."/>
            <person name="Duensing N."/>
            <person name="Frei-dit-Frey N."/>
            <person name="Gianinazzi-Pearson V."/>
            <person name="Gilbert B."/>
            <person name="Handa Y."/>
            <person name="Hijri M."/>
            <person name="Kaul R."/>
            <person name="Kawaguchi M."/>
            <person name="Krajinski F."/>
            <person name="Lammers P."/>
            <person name="Lapierre D."/>
            <person name="Masclaux F.G."/>
            <person name="Murat C."/>
            <person name="Morin E."/>
            <person name="Ndikumana S."/>
            <person name="Pagni M."/>
            <person name="Petitpierre D."/>
            <person name="Requena N."/>
            <person name="Rosikiewicz P."/>
            <person name="Riley R."/>
            <person name="Saito K."/>
            <person name="San Clemente H."/>
            <person name="Shapiro H."/>
            <person name="van Tuinen D."/>
            <person name="Becard G."/>
            <person name="Bonfante P."/>
            <person name="Paszkowski U."/>
            <person name="Shachar-Hill Y."/>
            <person name="Young J.P."/>
            <person name="Sanders I.R."/>
            <person name="Henrissat B."/>
            <person name="Rensing S.A."/>
            <person name="Grigoriev I.V."/>
            <person name="Corradi N."/>
            <person name="Roux C."/>
            <person name="Martin F."/>
        </authorList>
    </citation>
    <scope>NUCLEOTIDE SEQUENCE</scope>
    <source>
        <strain evidence="1">DAOM 197198</strain>
    </source>
</reference>
<accession>U9UPE3</accession>